<comment type="caution">
    <text evidence="9">The sequence shown here is derived from an EMBL/GenBank/DDBJ whole genome shotgun (WGS) entry which is preliminary data.</text>
</comment>
<keyword evidence="3 7" id="KW-0812">Transmembrane</keyword>
<proteinExistence type="inferred from homology"/>
<dbReference type="Pfam" id="PF06738">
    <property type="entry name" value="ThrE"/>
    <property type="match status" value="1"/>
</dbReference>
<accession>A0A8J3BFJ8</accession>
<dbReference type="Proteomes" id="UP000612329">
    <property type="component" value="Unassembled WGS sequence"/>
</dbReference>
<evidence type="ECO:0000256" key="4">
    <source>
        <dbReference type="ARBA" id="ARBA00022989"/>
    </source>
</evidence>
<evidence type="ECO:0000313" key="9">
    <source>
        <dbReference type="EMBL" id="GGK15782.1"/>
    </source>
</evidence>
<comment type="subcellular location">
    <subcellularLocation>
        <location evidence="1">Cell membrane</location>
        <topology evidence="1">Multi-pass membrane protein</topology>
    </subcellularLocation>
</comment>
<dbReference type="GO" id="GO:0022857">
    <property type="term" value="F:transmembrane transporter activity"/>
    <property type="evidence" value="ECO:0007669"/>
    <property type="project" value="InterPro"/>
</dbReference>
<dbReference type="InterPro" id="IPR050539">
    <property type="entry name" value="ThrE_Dicarb/AminoAcid_Exp"/>
</dbReference>
<reference evidence="9" key="1">
    <citation type="journal article" date="2014" name="Int. J. Syst. Evol. Microbiol.">
        <title>Complete genome sequence of Corynebacterium casei LMG S-19264T (=DSM 44701T), isolated from a smear-ripened cheese.</title>
        <authorList>
            <consortium name="US DOE Joint Genome Institute (JGI-PGF)"/>
            <person name="Walter F."/>
            <person name="Albersmeier A."/>
            <person name="Kalinowski J."/>
            <person name="Ruckert C."/>
        </authorList>
    </citation>
    <scope>NUCLEOTIDE SEQUENCE</scope>
    <source>
        <strain evidence="9">JCM 12862</strain>
    </source>
</reference>
<feature type="domain" description="Threonine/serine exporter-like N-terminal" evidence="8">
    <location>
        <begin position="13"/>
        <end position="251"/>
    </location>
</feature>
<dbReference type="EMBL" id="BMNR01000002">
    <property type="protein sequence ID" value="GGK15782.1"/>
    <property type="molecule type" value="Genomic_DNA"/>
</dbReference>
<keyword evidence="4 7" id="KW-1133">Transmembrane helix</keyword>
<evidence type="ECO:0000256" key="5">
    <source>
        <dbReference type="ARBA" id="ARBA00023136"/>
    </source>
</evidence>
<feature type="transmembrane region" description="Helical" evidence="7">
    <location>
        <begin position="144"/>
        <end position="161"/>
    </location>
</feature>
<feature type="transmembrane region" description="Helical" evidence="7">
    <location>
        <begin position="197"/>
        <end position="216"/>
    </location>
</feature>
<name>A0A8J3BFJ8_9FLAO</name>
<dbReference type="InterPro" id="IPR010619">
    <property type="entry name" value="ThrE-like_N"/>
</dbReference>
<comment type="similarity">
    <text evidence="6">Belongs to the ThrE exporter (TC 2.A.79) family.</text>
</comment>
<dbReference type="RefSeq" id="WP_188650198.1">
    <property type="nucleotide sequence ID" value="NZ_BMNR01000002.1"/>
</dbReference>
<evidence type="ECO:0000259" key="8">
    <source>
        <dbReference type="Pfam" id="PF06738"/>
    </source>
</evidence>
<gene>
    <name evidence="9" type="ORF">GCM10007962_07550</name>
</gene>
<sequence>MNDSSKLIKKARLLLDISSLLMVSGANTIRVNLSIDRFASVLNVKASSFISHKTIVMTLYDKETHTSCTRVKNIPPYIINFSFISAISKASWNAISENWTLEQISDEIERIKTLKRYPRWLVLVAVSLAGAGFCNIFKGDYLNMLVAFISTFLGLYVFQETHKLKYNLYIRIFLGSFVASTAASFGILYGIGSNPPTALATSILFLVPGVPLINSFTDLLDNNIINGMVRFTTGLMIVLAMAIGLFLAMYIFQLN</sequence>
<protein>
    <recommendedName>
        <fullName evidence="8">Threonine/serine exporter-like N-terminal domain-containing protein</fullName>
    </recommendedName>
</protein>
<evidence type="ECO:0000313" key="10">
    <source>
        <dbReference type="Proteomes" id="UP000612329"/>
    </source>
</evidence>
<dbReference type="AlphaFoldDB" id="A0A8J3BFJ8"/>
<evidence type="ECO:0000256" key="3">
    <source>
        <dbReference type="ARBA" id="ARBA00022692"/>
    </source>
</evidence>
<organism evidence="9 10">
    <name type="scientific">Yeosuana aromativorans</name>
    <dbReference type="NCBI Taxonomy" id="288019"/>
    <lineage>
        <taxon>Bacteria</taxon>
        <taxon>Pseudomonadati</taxon>
        <taxon>Bacteroidota</taxon>
        <taxon>Flavobacteriia</taxon>
        <taxon>Flavobacteriales</taxon>
        <taxon>Flavobacteriaceae</taxon>
        <taxon>Yeosuana</taxon>
    </lineage>
</organism>
<evidence type="ECO:0000256" key="1">
    <source>
        <dbReference type="ARBA" id="ARBA00004651"/>
    </source>
</evidence>
<dbReference type="GO" id="GO:0005886">
    <property type="term" value="C:plasma membrane"/>
    <property type="evidence" value="ECO:0007669"/>
    <property type="project" value="UniProtKB-SubCell"/>
</dbReference>
<reference evidence="9" key="2">
    <citation type="submission" date="2020-09" db="EMBL/GenBank/DDBJ databases">
        <authorList>
            <person name="Sun Q."/>
            <person name="Ohkuma M."/>
        </authorList>
    </citation>
    <scope>NUCLEOTIDE SEQUENCE</scope>
    <source>
        <strain evidence="9">JCM 12862</strain>
    </source>
</reference>
<dbReference type="GO" id="GO:0015744">
    <property type="term" value="P:succinate transport"/>
    <property type="evidence" value="ECO:0007669"/>
    <property type="project" value="TreeGrafter"/>
</dbReference>
<feature type="transmembrane region" description="Helical" evidence="7">
    <location>
        <begin position="120"/>
        <end position="138"/>
    </location>
</feature>
<keyword evidence="10" id="KW-1185">Reference proteome</keyword>
<evidence type="ECO:0000256" key="7">
    <source>
        <dbReference type="SAM" id="Phobius"/>
    </source>
</evidence>
<keyword evidence="5 7" id="KW-0472">Membrane</keyword>
<dbReference type="PANTHER" id="PTHR34390">
    <property type="entry name" value="UPF0442 PROTEIN YJJB-RELATED"/>
    <property type="match status" value="1"/>
</dbReference>
<feature type="transmembrane region" description="Helical" evidence="7">
    <location>
        <begin position="168"/>
        <end position="191"/>
    </location>
</feature>
<keyword evidence="2" id="KW-1003">Cell membrane</keyword>
<dbReference type="PANTHER" id="PTHR34390:SF2">
    <property type="entry name" value="SUCCINATE TRANSPORTER SUBUNIT YJJP-RELATED"/>
    <property type="match status" value="1"/>
</dbReference>
<evidence type="ECO:0000256" key="2">
    <source>
        <dbReference type="ARBA" id="ARBA00022475"/>
    </source>
</evidence>
<feature type="transmembrane region" description="Helical" evidence="7">
    <location>
        <begin position="228"/>
        <end position="252"/>
    </location>
</feature>
<evidence type="ECO:0000256" key="6">
    <source>
        <dbReference type="ARBA" id="ARBA00034125"/>
    </source>
</evidence>